<dbReference type="Pfam" id="PF13499">
    <property type="entry name" value="EF-hand_7"/>
    <property type="match status" value="2"/>
</dbReference>
<feature type="domain" description="EF-hand" evidence="4">
    <location>
        <begin position="130"/>
        <end position="165"/>
    </location>
</feature>
<evidence type="ECO:0000256" key="2">
    <source>
        <dbReference type="ARBA" id="ARBA00022737"/>
    </source>
</evidence>
<dbReference type="FunFam" id="1.10.238.10:FF:000268">
    <property type="entry name" value="Centrin 2"/>
    <property type="match status" value="1"/>
</dbReference>
<organism evidence="5">
    <name type="scientific">Brassica napus</name>
    <name type="common">Rape</name>
    <dbReference type="NCBI Taxonomy" id="3708"/>
    <lineage>
        <taxon>Eukaryota</taxon>
        <taxon>Viridiplantae</taxon>
        <taxon>Streptophyta</taxon>
        <taxon>Embryophyta</taxon>
        <taxon>Tracheophyta</taxon>
        <taxon>Spermatophyta</taxon>
        <taxon>Magnoliopsida</taxon>
        <taxon>eudicotyledons</taxon>
        <taxon>Gunneridae</taxon>
        <taxon>Pentapetalae</taxon>
        <taxon>rosids</taxon>
        <taxon>malvids</taxon>
        <taxon>Brassicales</taxon>
        <taxon>Brassicaceae</taxon>
        <taxon>Brassiceae</taxon>
        <taxon>Brassica</taxon>
    </lineage>
</organism>
<dbReference type="SMART" id="SM00054">
    <property type="entry name" value="EFh"/>
    <property type="match status" value="4"/>
</dbReference>
<dbReference type="InterPro" id="IPR050230">
    <property type="entry name" value="CALM/Myosin/TropC-like"/>
</dbReference>
<dbReference type="PROSITE" id="PS00018">
    <property type="entry name" value="EF_HAND_1"/>
    <property type="match status" value="4"/>
</dbReference>
<dbReference type="InterPro" id="IPR002048">
    <property type="entry name" value="EF_hand_dom"/>
</dbReference>
<keyword evidence="2" id="KW-0677">Repeat</keyword>
<sequence>MPVLKKFRFLVKLRCLVLCWFLYECFLFLKFNRVLSSLYRGVSRKEKPRRHHGLNQQKRQEIKEAFDLFDTDGSGTIDAKELNVAMRALGFEMTEEQIEKMIADVDKDGSGAIDYDEFYHMMTAKIGERDTKEELTKAFKIIDLDNNGKISADDIKRMAKDLGENFTDAEIREMVEEADRDRDGEVNMEEFMRMMKRTAAYEY</sequence>
<evidence type="ECO:0000313" key="5">
    <source>
        <dbReference type="EMBL" id="CAF2073802.1"/>
    </source>
</evidence>
<dbReference type="PANTHER" id="PTHR23048:SF59">
    <property type="entry name" value="EF-HAND SUPERFAMILY PROTEIN"/>
    <property type="match status" value="1"/>
</dbReference>
<dbReference type="GO" id="GO:0005509">
    <property type="term" value="F:calcium ion binding"/>
    <property type="evidence" value="ECO:0007669"/>
    <property type="project" value="InterPro"/>
</dbReference>
<dbReference type="AlphaFoldDB" id="A0A816RIL1"/>
<dbReference type="EMBL" id="HG994365">
    <property type="protein sequence ID" value="CAF2073802.1"/>
    <property type="molecule type" value="Genomic_DNA"/>
</dbReference>
<gene>
    <name evidence="5" type="ORF">DARMORV10_C01P29890.1</name>
</gene>
<protein>
    <submittedName>
        <fullName evidence="5">(rape) hypothetical protein</fullName>
    </submittedName>
</protein>
<dbReference type="FunFam" id="1.10.238.10:FF:000256">
    <property type="entry name" value="probable calcium-binding protein CML20"/>
    <property type="match status" value="1"/>
</dbReference>
<dbReference type="InterPro" id="IPR018247">
    <property type="entry name" value="EF_Hand_1_Ca_BS"/>
</dbReference>
<feature type="domain" description="EF-hand" evidence="4">
    <location>
        <begin position="166"/>
        <end position="201"/>
    </location>
</feature>
<feature type="domain" description="EF-hand" evidence="4">
    <location>
        <begin position="93"/>
        <end position="128"/>
    </location>
</feature>
<dbReference type="Proteomes" id="UP001295469">
    <property type="component" value="Chromosome C01"/>
</dbReference>
<dbReference type="PANTHER" id="PTHR23048">
    <property type="entry name" value="MYOSIN LIGHT CHAIN 1, 3"/>
    <property type="match status" value="1"/>
</dbReference>
<keyword evidence="3" id="KW-0106">Calcium</keyword>
<keyword evidence="1" id="KW-0479">Metal-binding</keyword>
<evidence type="ECO:0000256" key="3">
    <source>
        <dbReference type="ARBA" id="ARBA00022837"/>
    </source>
</evidence>
<proteinExistence type="predicted"/>
<name>A0A816RIL1_BRANA</name>
<dbReference type="CDD" id="cd00051">
    <property type="entry name" value="EFh"/>
    <property type="match status" value="2"/>
</dbReference>
<dbReference type="Gene3D" id="1.10.238.10">
    <property type="entry name" value="EF-hand"/>
    <property type="match status" value="2"/>
</dbReference>
<dbReference type="PROSITE" id="PS50222">
    <property type="entry name" value="EF_HAND_2"/>
    <property type="match status" value="4"/>
</dbReference>
<feature type="domain" description="EF-hand" evidence="4">
    <location>
        <begin position="57"/>
        <end position="92"/>
    </location>
</feature>
<accession>A0A816RIL1</accession>
<evidence type="ECO:0000259" key="4">
    <source>
        <dbReference type="PROSITE" id="PS50222"/>
    </source>
</evidence>
<dbReference type="InterPro" id="IPR011992">
    <property type="entry name" value="EF-hand-dom_pair"/>
</dbReference>
<reference evidence="5" key="1">
    <citation type="submission" date="2021-01" db="EMBL/GenBank/DDBJ databases">
        <authorList>
            <consortium name="Genoscope - CEA"/>
            <person name="William W."/>
        </authorList>
    </citation>
    <scope>NUCLEOTIDE SEQUENCE</scope>
</reference>
<dbReference type="SUPFAM" id="SSF47473">
    <property type="entry name" value="EF-hand"/>
    <property type="match status" value="1"/>
</dbReference>
<evidence type="ECO:0000256" key="1">
    <source>
        <dbReference type="ARBA" id="ARBA00022723"/>
    </source>
</evidence>